<dbReference type="EMBL" id="HBIZ01031450">
    <property type="protein sequence ID" value="CAE0767420.1"/>
    <property type="molecule type" value="Transcribed_RNA"/>
</dbReference>
<protein>
    <recommendedName>
        <fullName evidence="3">Oxidoreductase</fullName>
    </recommendedName>
</protein>
<accession>A0A7S4BIU2</accession>
<dbReference type="InterPro" id="IPR051468">
    <property type="entry name" value="Fungal_SecMetab_SDRs"/>
</dbReference>
<dbReference type="GO" id="GO:0005737">
    <property type="term" value="C:cytoplasm"/>
    <property type="evidence" value="ECO:0007669"/>
    <property type="project" value="TreeGrafter"/>
</dbReference>
<proteinExistence type="predicted"/>
<evidence type="ECO:0008006" key="3">
    <source>
        <dbReference type="Google" id="ProtNLM"/>
    </source>
</evidence>
<feature type="compositionally biased region" description="Basic and acidic residues" evidence="1">
    <location>
        <begin position="385"/>
        <end position="399"/>
    </location>
</feature>
<dbReference type="PANTHER" id="PTHR43544">
    <property type="entry name" value="SHORT-CHAIN DEHYDROGENASE/REDUCTASE"/>
    <property type="match status" value="1"/>
</dbReference>
<feature type="region of interest" description="Disordered" evidence="1">
    <location>
        <begin position="378"/>
        <end position="399"/>
    </location>
</feature>
<sequence>MTMLDDAEHTVPSAEEIAACEAVLRRLSADTLELPEFESLLATGRALFKRSVLQGEFGREDVLQHLKEKHEHKAMLRKLSKLQAQIAEHHAARCQEANKAEINQFRKDRMDAIESRPARLLAVSAATCAMSALALKSLTDSSATEDGKDSDSTIPAAVVEPGVVDVQPASVDQDDVDCDETSIDAIRATAALPQGSFRRFCNICKGRFWETHHFYHQLCPSCAAFNWQKRHQTADMRGFVCVVTGGRVRIGYQIVLKLLRAGAHVLTTTRYPADAALRYAQEPDFGDFATRLEVLGPLELSDVGLVERFCDELCARFGRIHVLINNAAQTLTRAAGWFARMDAMEEAAAAALPPCARRVLIDATQVLQADAVRSGRLLTLEPSEEEQRGDDARRDDGQMQDCAEGRVEGRDGVAGGSTHGAVDAVARVCCEGAGESAAGVAAEGAGEGVAQGAEAGAGGADDAAASGLAAGERAADAESTRFKVVGGHMVGGFSSSTEADLAFPLHKLDESAQPLDLSAQNSWSRKLGQVSTSELLHTIAANSVAPFVLCGRLRAVLSPDAEDAQEAEGGTPTTTSARSATHDSPIPWGHIVNVSALEGKFGVAKKQSCHPHTNMAKAALNMLTCSSAIGLYQERILINSVDTGWVTDMAPGGVGVLAATHQTQVGPPLDEVDGAARVLDPVFSHLLDNAWKTRGKLWKDYKVSAW</sequence>
<dbReference type="InterPro" id="IPR002347">
    <property type="entry name" value="SDR_fam"/>
</dbReference>
<dbReference type="PANTHER" id="PTHR43544:SF2">
    <property type="entry name" value="OXIDOREDUCTASE"/>
    <property type="match status" value="1"/>
</dbReference>
<dbReference type="AlphaFoldDB" id="A0A7S4BIU2"/>
<dbReference type="GO" id="GO:0016491">
    <property type="term" value="F:oxidoreductase activity"/>
    <property type="evidence" value="ECO:0007669"/>
    <property type="project" value="TreeGrafter"/>
</dbReference>
<dbReference type="Pfam" id="PF00106">
    <property type="entry name" value="adh_short"/>
    <property type="match status" value="1"/>
</dbReference>
<name>A0A7S4BIU2_CHRCT</name>
<dbReference type="SUPFAM" id="SSF51735">
    <property type="entry name" value="NAD(P)-binding Rossmann-fold domains"/>
    <property type="match status" value="1"/>
</dbReference>
<evidence type="ECO:0000256" key="1">
    <source>
        <dbReference type="SAM" id="MobiDB-lite"/>
    </source>
</evidence>
<feature type="region of interest" description="Disordered" evidence="1">
    <location>
        <begin position="560"/>
        <end position="585"/>
    </location>
</feature>
<dbReference type="InterPro" id="IPR036291">
    <property type="entry name" value="NAD(P)-bd_dom_sf"/>
</dbReference>
<gene>
    <name evidence="2" type="ORF">PCAR00345_LOCUS20032</name>
</gene>
<organism evidence="2">
    <name type="scientific">Chrysotila carterae</name>
    <name type="common">Marine alga</name>
    <name type="synonym">Syracosphaera carterae</name>
    <dbReference type="NCBI Taxonomy" id="13221"/>
    <lineage>
        <taxon>Eukaryota</taxon>
        <taxon>Haptista</taxon>
        <taxon>Haptophyta</taxon>
        <taxon>Prymnesiophyceae</taxon>
        <taxon>Isochrysidales</taxon>
        <taxon>Isochrysidaceae</taxon>
        <taxon>Chrysotila</taxon>
    </lineage>
</organism>
<reference evidence="2" key="1">
    <citation type="submission" date="2021-01" db="EMBL/GenBank/DDBJ databases">
        <authorList>
            <person name="Corre E."/>
            <person name="Pelletier E."/>
            <person name="Niang G."/>
            <person name="Scheremetjew M."/>
            <person name="Finn R."/>
            <person name="Kale V."/>
            <person name="Holt S."/>
            <person name="Cochrane G."/>
            <person name="Meng A."/>
            <person name="Brown T."/>
            <person name="Cohen L."/>
        </authorList>
    </citation>
    <scope>NUCLEOTIDE SEQUENCE</scope>
    <source>
        <strain evidence="2">CCMP645</strain>
    </source>
</reference>
<evidence type="ECO:0000313" key="2">
    <source>
        <dbReference type="EMBL" id="CAE0767420.1"/>
    </source>
</evidence>
<dbReference type="Gene3D" id="3.40.50.720">
    <property type="entry name" value="NAD(P)-binding Rossmann-like Domain"/>
    <property type="match status" value="2"/>
</dbReference>